<dbReference type="GO" id="GO:0005509">
    <property type="term" value="F:calcium ion binding"/>
    <property type="evidence" value="ECO:0007669"/>
    <property type="project" value="InterPro"/>
</dbReference>
<proteinExistence type="predicted"/>
<dbReference type="PANTHER" id="PTHR23050">
    <property type="entry name" value="CALCIUM BINDING PROTEIN"/>
    <property type="match status" value="1"/>
</dbReference>
<keyword evidence="5" id="KW-1185">Reference proteome</keyword>
<protein>
    <submittedName>
        <fullName evidence="4">Polcalcin Jun o 2</fullName>
    </submittedName>
</protein>
<name>A0A2I0AJ15_9ASPA</name>
<evidence type="ECO:0000259" key="3">
    <source>
        <dbReference type="PROSITE" id="PS50222"/>
    </source>
</evidence>
<dbReference type="Pfam" id="PF00036">
    <property type="entry name" value="EF-hand_1"/>
    <property type="match status" value="1"/>
</dbReference>
<dbReference type="Gene3D" id="1.10.238.10">
    <property type="entry name" value="EF-hand"/>
    <property type="match status" value="1"/>
</dbReference>
<sequence>MAIMPITGTMTTTTARAAAGEITVEEFRQWMRRFDVNGDGHISREELRRAVRSIGSRFSGWRSGQWIRQADTNDDGLIDVDREIDNLIDYAKTKLGLKIVPC</sequence>
<dbReference type="SUPFAM" id="SSF47473">
    <property type="entry name" value="EF-hand"/>
    <property type="match status" value="1"/>
</dbReference>
<dbReference type="CDD" id="cd00051">
    <property type="entry name" value="EFh"/>
    <property type="match status" value="1"/>
</dbReference>
<dbReference type="EMBL" id="KZ451979">
    <property type="protein sequence ID" value="PKA55456.1"/>
    <property type="molecule type" value="Genomic_DNA"/>
</dbReference>
<dbReference type="PROSITE" id="PS50222">
    <property type="entry name" value="EF_HAND_2"/>
    <property type="match status" value="1"/>
</dbReference>
<reference evidence="4 5" key="1">
    <citation type="journal article" date="2017" name="Nature">
        <title>The Apostasia genome and the evolution of orchids.</title>
        <authorList>
            <person name="Zhang G.Q."/>
            <person name="Liu K.W."/>
            <person name="Li Z."/>
            <person name="Lohaus R."/>
            <person name="Hsiao Y.Y."/>
            <person name="Niu S.C."/>
            <person name="Wang J.Y."/>
            <person name="Lin Y.C."/>
            <person name="Xu Q."/>
            <person name="Chen L.J."/>
            <person name="Yoshida K."/>
            <person name="Fujiwara S."/>
            <person name="Wang Z.W."/>
            <person name="Zhang Y.Q."/>
            <person name="Mitsuda N."/>
            <person name="Wang M."/>
            <person name="Liu G.H."/>
            <person name="Pecoraro L."/>
            <person name="Huang H.X."/>
            <person name="Xiao X.J."/>
            <person name="Lin M."/>
            <person name="Wu X.Y."/>
            <person name="Wu W.L."/>
            <person name="Chen Y.Y."/>
            <person name="Chang S.B."/>
            <person name="Sakamoto S."/>
            <person name="Ohme-Takagi M."/>
            <person name="Yagi M."/>
            <person name="Zeng S.J."/>
            <person name="Shen C.Y."/>
            <person name="Yeh C.M."/>
            <person name="Luo Y.B."/>
            <person name="Tsai W.C."/>
            <person name="Van de Peer Y."/>
            <person name="Liu Z.J."/>
        </authorList>
    </citation>
    <scope>NUCLEOTIDE SEQUENCE [LARGE SCALE GENOMIC DNA]</scope>
    <source>
        <strain evidence="5">cv. Shenzhen</strain>
        <tissue evidence="4">Stem</tissue>
    </source>
</reference>
<keyword evidence="1" id="KW-0677">Repeat</keyword>
<dbReference type="AlphaFoldDB" id="A0A2I0AJ15"/>
<evidence type="ECO:0000313" key="4">
    <source>
        <dbReference type="EMBL" id="PKA55456.1"/>
    </source>
</evidence>
<dbReference type="OrthoDB" id="26525at2759"/>
<dbReference type="Pfam" id="PF13202">
    <property type="entry name" value="EF-hand_5"/>
    <property type="match status" value="1"/>
</dbReference>
<dbReference type="InterPro" id="IPR050145">
    <property type="entry name" value="Centrin_CML-like"/>
</dbReference>
<evidence type="ECO:0000313" key="5">
    <source>
        <dbReference type="Proteomes" id="UP000236161"/>
    </source>
</evidence>
<organism evidence="4 5">
    <name type="scientific">Apostasia shenzhenica</name>
    <dbReference type="NCBI Taxonomy" id="1088818"/>
    <lineage>
        <taxon>Eukaryota</taxon>
        <taxon>Viridiplantae</taxon>
        <taxon>Streptophyta</taxon>
        <taxon>Embryophyta</taxon>
        <taxon>Tracheophyta</taxon>
        <taxon>Spermatophyta</taxon>
        <taxon>Magnoliopsida</taxon>
        <taxon>Liliopsida</taxon>
        <taxon>Asparagales</taxon>
        <taxon>Orchidaceae</taxon>
        <taxon>Apostasioideae</taxon>
        <taxon>Apostasia</taxon>
    </lineage>
</organism>
<dbReference type="PROSITE" id="PS00018">
    <property type="entry name" value="EF_HAND_1"/>
    <property type="match status" value="1"/>
</dbReference>
<dbReference type="Proteomes" id="UP000236161">
    <property type="component" value="Unassembled WGS sequence"/>
</dbReference>
<dbReference type="InterPro" id="IPR018247">
    <property type="entry name" value="EF_Hand_1_Ca_BS"/>
</dbReference>
<dbReference type="STRING" id="1088818.A0A2I0AJ15"/>
<keyword evidence="2" id="KW-0106">Calcium</keyword>
<gene>
    <name evidence="4" type="ORF">AXF42_Ash006658</name>
</gene>
<feature type="domain" description="EF-hand" evidence="3">
    <location>
        <begin position="22"/>
        <end position="57"/>
    </location>
</feature>
<dbReference type="InterPro" id="IPR002048">
    <property type="entry name" value="EF_hand_dom"/>
</dbReference>
<evidence type="ECO:0000256" key="2">
    <source>
        <dbReference type="ARBA" id="ARBA00022837"/>
    </source>
</evidence>
<evidence type="ECO:0000256" key="1">
    <source>
        <dbReference type="ARBA" id="ARBA00022737"/>
    </source>
</evidence>
<dbReference type="InterPro" id="IPR011992">
    <property type="entry name" value="EF-hand-dom_pair"/>
</dbReference>
<dbReference type="SMART" id="SM00054">
    <property type="entry name" value="EFh"/>
    <property type="match status" value="1"/>
</dbReference>
<accession>A0A2I0AJ15</accession>